<name>A0A0F5I5N0_BACTR</name>
<protein>
    <submittedName>
        <fullName evidence="1">Uncharacterized protein</fullName>
    </submittedName>
</protein>
<dbReference type="EMBL" id="JWIR02000029">
    <property type="protein sequence ID" value="KKB40462.1"/>
    <property type="molecule type" value="Genomic_DNA"/>
</dbReference>
<organism evidence="1 2">
    <name type="scientific">Bacillus thermotolerans</name>
    <name type="common">Quasibacillus thermotolerans</name>
    <dbReference type="NCBI Taxonomy" id="1221996"/>
    <lineage>
        <taxon>Bacteria</taxon>
        <taxon>Bacillati</taxon>
        <taxon>Bacillota</taxon>
        <taxon>Bacilli</taxon>
        <taxon>Bacillales</taxon>
        <taxon>Bacillaceae</taxon>
        <taxon>Bacillus</taxon>
    </lineage>
</organism>
<comment type="caution">
    <text evidence="1">The sequence shown here is derived from an EMBL/GenBank/DDBJ whole genome shotgun (WGS) entry which is preliminary data.</text>
</comment>
<dbReference type="Proteomes" id="UP000031563">
    <property type="component" value="Unassembled WGS sequence"/>
</dbReference>
<keyword evidence="2" id="KW-1185">Reference proteome</keyword>
<reference evidence="1" key="1">
    <citation type="submission" date="2015-02" db="EMBL/GenBank/DDBJ databases">
        <title>Genome Assembly of Bacillaceae bacterium MTCC 8252.</title>
        <authorList>
            <person name="Verma A."/>
            <person name="Khatri I."/>
            <person name="Mual P."/>
            <person name="Subramanian S."/>
            <person name="Krishnamurthi S."/>
        </authorList>
    </citation>
    <scope>NUCLEOTIDE SEQUENCE [LARGE SCALE GENOMIC DNA]</scope>
    <source>
        <strain evidence="1">MTCC 8252</strain>
    </source>
</reference>
<evidence type="ECO:0000313" key="1">
    <source>
        <dbReference type="EMBL" id="KKB40462.1"/>
    </source>
</evidence>
<dbReference type="STRING" id="1221996.QY95_01457"/>
<dbReference type="AlphaFoldDB" id="A0A0F5I5N0"/>
<accession>A0A0F5I5N0</accession>
<proteinExistence type="predicted"/>
<gene>
    <name evidence="1" type="ORF">QY95_01457</name>
</gene>
<sequence>MLKRSGCMISLFGWLVPFPMVYRSKTTASSQPGYLVQPSL</sequence>
<accession>A0A0F5HQP0</accession>
<evidence type="ECO:0000313" key="2">
    <source>
        <dbReference type="Proteomes" id="UP000031563"/>
    </source>
</evidence>